<comment type="caution">
    <text evidence="7">The sequence shown here is derived from an EMBL/GenBank/DDBJ whole genome shotgun (WGS) entry which is preliminary data.</text>
</comment>
<dbReference type="Proteomes" id="UP000813824">
    <property type="component" value="Unassembled WGS sequence"/>
</dbReference>
<feature type="compositionally biased region" description="Polar residues" evidence="5">
    <location>
        <begin position="189"/>
        <end position="213"/>
    </location>
</feature>
<keyword evidence="3" id="KW-0804">Transcription</keyword>
<protein>
    <recommendedName>
        <fullName evidence="6">Zn(2)-C6 fungal-type domain-containing protein</fullName>
    </recommendedName>
</protein>
<evidence type="ECO:0000256" key="4">
    <source>
        <dbReference type="ARBA" id="ARBA00023242"/>
    </source>
</evidence>
<dbReference type="OrthoDB" id="2269373at2759"/>
<dbReference type="InterPro" id="IPR001138">
    <property type="entry name" value="Zn2Cys6_DnaBD"/>
</dbReference>
<dbReference type="SUPFAM" id="SSF57701">
    <property type="entry name" value="Zn2/Cys6 DNA-binding domain"/>
    <property type="match status" value="1"/>
</dbReference>
<dbReference type="PROSITE" id="PS00463">
    <property type="entry name" value="ZN2_CY6_FUNGAL_1"/>
    <property type="match status" value="1"/>
</dbReference>
<evidence type="ECO:0000313" key="7">
    <source>
        <dbReference type="EMBL" id="KAH8091053.1"/>
    </source>
</evidence>
<proteinExistence type="predicted"/>
<dbReference type="SMART" id="SM00066">
    <property type="entry name" value="GAL4"/>
    <property type="match status" value="1"/>
</dbReference>
<dbReference type="Pfam" id="PF00172">
    <property type="entry name" value="Zn_clus"/>
    <property type="match status" value="1"/>
</dbReference>
<dbReference type="GO" id="GO:0045944">
    <property type="term" value="P:positive regulation of transcription by RNA polymerase II"/>
    <property type="evidence" value="ECO:0007669"/>
    <property type="project" value="TreeGrafter"/>
</dbReference>
<dbReference type="PROSITE" id="PS50048">
    <property type="entry name" value="ZN2_CY6_FUNGAL_2"/>
    <property type="match status" value="1"/>
</dbReference>
<dbReference type="PANTHER" id="PTHR31069:SF12">
    <property type="entry name" value="TRANSCRIPTION FACTOR DOMAIN-CONTAINING PROTEIN"/>
    <property type="match status" value="1"/>
</dbReference>
<feature type="region of interest" description="Disordered" evidence="5">
    <location>
        <begin position="105"/>
        <end position="213"/>
    </location>
</feature>
<keyword evidence="2" id="KW-0238">DNA-binding</keyword>
<dbReference type="CDD" id="cd00067">
    <property type="entry name" value="GAL4"/>
    <property type="match status" value="1"/>
</dbReference>
<dbReference type="GO" id="GO:0000978">
    <property type="term" value="F:RNA polymerase II cis-regulatory region sequence-specific DNA binding"/>
    <property type="evidence" value="ECO:0007669"/>
    <property type="project" value="TreeGrafter"/>
</dbReference>
<dbReference type="GO" id="GO:0008270">
    <property type="term" value="F:zinc ion binding"/>
    <property type="evidence" value="ECO:0007669"/>
    <property type="project" value="InterPro"/>
</dbReference>
<feature type="compositionally biased region" description="Basic residues" evidence="5">
    <location>
        <begin position="110"/>
        <end position="122"/>
    </location>
</feature>
<feature type="domain" description="Zn(2)-C6 fungal-type" evidence="6">
    <location>
        <begin position="22"/>
        <end position="53"/>
    </location>
</feature>
<feature type="compositionally biased region" description="Polar residues" evidence="5">
    <location>
        <begin position="325"/>
        <end position="338"/>
    </location>
</feature>
<dbReference type="GO" id="GO:0000981">
    <property type="term" value="F:DNA-binding transcription factor activity, RNA polymerase II-specific"/>
    <property type="evidence" value="ECO:0007669"/>
    <property type="project" value="InterPro"/>
</dbReference>
<dbReference type="EMBL" id="JAEVFJ010000037">
    <property type="protein sequence ID" value="KAH8091053.1"/>
    <property type="molecule type" value="Genomic_DNA"/>
</dbReference>
<keyword evidence="8" id="KW-1185">Reference proteome</keyword>
<organism evidence="7 8">
    <name type="scientific">Cristinia sonorae</name>
    <dbReference type="NCBI Taxonomy" id="1940300"/>
    <lineage>
        <taxon>Eukaryota</taxon>
        <taxon>Fungi</taxon>
        <taxon>Dikarya</taxon>
        <taxon>Basidiomycota</taxon>
        <taxon>Agaricomycotina</taxon>
        <taxon>Agaricomycetes</taxon>
        <taxon>Agaricomycetidae</taxon>
        <taxon>Agaricales</taxon>
        <taxon>Pleurotineae</taxon>
        <taxon>Stephanosporaceae</taxon>
        <taxon>Cristinia</taxon>
    </lineage>
</organism>
<evidence type="ECO:0000256" key="1">
    <source>
        <dbReference type="ARBA" id="ARBA00023015"/>
    </source>
</evidence>
<dbReference type="Gene3D" id="4.10.240.10">
    <property type="entry name" value="Zn(2)-C6 fungal-type DNA-binding domain"/>
    <property type="match status" value="1"/>
</dbReference>
<accession>A0A8K0XLQ7</accession>
<dbReference type="PANTHER" id="PTHR31069">
    <property type="entry name" value="OLEATE-ACTIVATED TRANSCRIPTION FACTOR 1-RELATED"/>
    <property type="match status" value="1"/>
</dbReference>
<dbReference type="GO" id="GO:0005634">
    <property type="term" value="C:nucleus"/>
    <property type="evidence" value="ECO:0007669"/>
    <property type="project" value="TreeGrafter"/>
</dbReference>
<evidence type="ECO:0000256" key="5">
    <source>
        <dbReference type="SAM" id="MobiDB-lite"/>
    </source>
</evidence>
<keyword evidence="4" id="KW-0539">Nucleus</keyword>
<feature type="compositionally biased region" description="Low complexity" evidence="5">
    <location>
        <begin position="315"/>
        <end position="324"/>
    </location>
</feature>
<evidence type="ECO:0000256" key="3">
    <source>
        <dbReference type="ARBA" id="ARBA00023163"/>
    </source>
</evidence>
<dbReference type="AlphaFoldDB" id="A0A8K0XLQ7"/>
<evidence type="ECO:0000313" key="8">
    <source>
        <dbReference type="Proteomes" id="UP000813824"/>
    </source>
</evidence>
<sequence>MDFDLGIEVDHRKRRRNRTTQSCLNCHTSKRKCDRKRPCQRCIQLGLTGLCVYEVDDPALRDDPNIDESTRLRNRIAELESLVRELRGKPHPRWAEPNFCDGDATEKWHSRSSKRSQFHRQKREYPEDNGHSVENSMVSAVVKVEPSSEQRRLYRLSPSPTGLSYSNHHQHPQHHHVADDCSPSDDASLCSTYSSPSSATYHNRQSGPSPIAMSNNDVYYPQPYIRDSIPVQPTCTCLTNPAAGHSLIAFTHQLQSTLQLLRHLPEHSATRNHCVILRRIVELNDLLHNSQHHPNQHPSSHYDGIPTPTESELMSPISTSSHSSMNNAMPQEWSSMGGHSSTSHYDTYFPVNAGEHGVYQKTYHIN</sequence>
<name>A0A8K0XLQ7_9AGAR</name>
<feature type="compositionally biased region" description="Polar residues" evidence="5">
    <location>
        <begin position="158"/>
        <end position="167"/>
    </location>
</feature>
<feature type="region of interest" description="Disordered" evidence="5">
    <location>
        <begin position="289"/>
        <end position="338"/>
    </location>
</feature>
<gene>
    <name evidence="7" type="ORF">BXZ70DRAFT_899062</name>
</gene>
<reference evidence="7" key="1">
    <citation type="journal article" date="2021" name="New Phytol.">
        <title>Evolutionary innovations through gain and loss of genes in the ectomycorrhizal Boletales.</title>
        <authorList>
            <person name="Wu G."/>
            <person name="Miyauchi S."/>
            <person name="Morin E."/>
            <person name="Kuo A."/>
            <person name="Drula E."/>
            <person name="Varga T."/>
            <person name="Kohler A."/>
            <person name="Feng B."/>
            <person name="Cao Y."/>
            <person name="Lipzen A."/>
            <person name="Daum C."/>
            <person name="Hundley H."/>
            <person name="Pangilinan J."/>
            <person name="Johnson J."/>
            <person name="Barry K."/>
            <person name="LaButti K."/>
            <person name="Ng V."/>
            <person name="Ahrendt S."/>
            <person name="Min B."/>
            <person name="Choi I.G."/>
            <person name="Park H."/>
            <person name="Plett J.M."/>
            <person name="Magnuson J."/>
            <person name="Spatafora J.W."/>
            <person name="Nagy L.G."/>
            <person name="Henrissat B."/>
            <person name="Grigoriev I.V."/>
            <person name="Yang Z.L."/>
            <person name="Xu J."/>
            <person name="Martin F.M."/>
        </authorList>
    </citation>
    <scope>NUCLEOTIDE SEQUENCE</scope>
    <source>
        <strain evidence="7">KKN 215</strain>
    </source>
</reference>
<evidence type="ECO:0000259" key="6">
    <source>
        <dbReference type="PROSITE" id="PS50048"/>
    </source>
</evidence>
<keyword evidence="1" id="KW-0805">Transcription regulation</keyword>
<evidence type="ECO:0000256" key="2">
    <source>
        <dbReference type="ARBA" id="ARBA00023125"/>
    </source>
</evidence>
<dbReference type="InterPro" id="IPR050675">
    <property type="entry name" value="OAF3"/>
</dbReference>
<dbReference type="InterPro" id="IPR036864">
    <property type="entry name" value="Zn2-C6_fun-type_DNA-bd_sf"/>
</dbReference>